<protein>
    <recommendedName>
        <fullName evidence="2">Xylanolytic transcriptional activator regulatory domain-containing protein</fullName>
    </recommendedName>
</protein>
<proteinExistence type="predicted"/>
<dbReference type="GO" id="GO:0003677">
    <property type="term" value="F:DNA binding"/>
    <property type="evidence" value="ECO:0007669"/>
    <property type="project" value="InterPro"/>
</dbReference>
<evidence type="ECO:0000256" key="1">
    <source>
        <dbReference type="ARBA" id="ARBA00023242"/>
    </source>
</evidence>
<feature type="domain" description="Xylanolytic transcriptional activator regulatory" evidence="2">
    <location>
        <begin position="198"/>
        <end position="274"/>
    </location>
</feature>
<dbReference type="Proteomes" id="UP000054107">
    <property type="component" value="Unassembled WGS sequence"/>
</dbReference>
<accession>A0A0B7MYT0</accession>
<name>A0A0B7MYT0_9FUNG</name>
<evidence type="ECO:0000259" key="2">
    <source>
        <dbReference type="SMART" id="SM00906"/>
    </source>
</evidence>
<gene>
    <name evidence="3" type="primary">PARPA_03945.1 scaffold 10640</name>
</gene>
<dbReference type="EMBL" id="LN723682">
    <property type="protein sequence ID" value="CEP10287.1"/>
    <property type="molecule type" value="Genomic_DNA"/>
</dbReference>
<dbReference type="GO" id="GO:0008270">
    <property type="term" value="F:zinc ion binding"/>
    <property type="evidence" value="ECO:0007669"/>
    <property type="project" value="InterPro"/>
</dbReference>
<dbReference type="CDD" id="cd12148">
    <property type="entry name" value="fungal_TF_MHR"/>
    <property type="match status" value="1"/>
</dbReference>
<keyword evidence="4" id="KW-1185">Reference proteome</keyword>
<keyword evidence="1" id="KW-0539">Nucleus</keyword>
<evidence type="ECO:0000313" key="3">
    <source>
        <dbReference type="EMBL" id="CEP10287.1"/>
    </source>
</evidence>
<dbReference type="OrthoDB" id="39175at2759"/>
<evidence type="ECO:0000313" key="4">
    <source>
        <dbReference type="Proteomes" id="UP000054107"/>
    </source>
</evidence>
<sequence length="284" mass="32639">MQTIQRNVLSKWKPSYKKHPGKRREKIWLHSLDPRSKKTNCLSNVDFDPKQLNTYPPGLLSNIFEECAVLDPHSWPSGVAYDSIYYLGDLSALHNSCLKRVIQATNRNDTGLSNPKSSKIPDFQWPEDIHSSKEDIHKYIYTVTGIDRYTAVRLLKMHRVDTYPSGALLNAMFGAAARFVECESVEPERKEDLPSDTIWGCPGRAIRMAQLLGLHRNCNNWEIPKNEKETWKRIWWALYNTSRFQTAILGRPVNLRDEVSNDNNVLYPDSGADIEEVVDAYEAD</sequence>
<reference evidence="3 4" key="1">
    <citation type="submission" date="2014-09" db="EMBL/GenBank/DDBJ databases">
        <authorList>
            <person name="Ellenberger Sabrina"/>
        </authorList>
    </citation>
    <scope>NUCLEOTIDE SEQUENCE [LARGE SCALE GENOMIC DNA]</scope>
    <source>
        <strain evidence="3 4">CBS 412.66</strain>
    </source>
</reference>
<dbReference type="AlphaFoldDB" id="A0A0B7MYT0"/>
<organism evidence="3 4">
    <name type="scientific">Parasitella parasitica</name>
    <dbReference type="NCBI Taxonomy" id="35722"/>
    <lineage>
        <taxon>Eukaryota</taxon>
        <taxon>Fungi</taxon>
        <taxon>Fungi incertae sedis</taxon>
        <taxon>Mucoromycota</taxon>
        <taxon>Mucoromycotina</taxon>
        <taxon>Mucoromycetes</taxon>
        <taxon>Mucorales</taxon>
        <taxon>Mucorineae</taxon>
        <taxon>Mucoraceae</taxon>
        <taxon>Parasitella</taxon>
    </lineage>
</organism>
<dbReference type="SMART" id="SM00906">
    <property type="entry name" value="Fungal_trans"/>
    <property type="match status" value="1"/>
</dbReference>
<dbReference type="GO" id="GO:0006351">
    <property type="term" value="P:DNA-templated transcription"/>
    <property type="evidence" value="ECO:0007669"/>
    <property type="project" value="InterPro"/>
</dbReference>
<dbReference type="InterPro" id="IPR007219">
    <property type="entry name" value="XnlR_reg_dom"/>
</dbReference>
<dbReference type="PANTHER" id="PTHR31668">
    <property type="entry name" value="GLUCOSE TRANSPORT TRANSCRIPTION REGULATOR RGT1-RELATED-RELATED"/>
    <property type="match status" value="1"/>
</dbReference>
<dbReference type="STRING" id="35722.A0A0B7MYT0"/>
<dbReference type="InterPro" id="IPR050797">
    <property type="entry name" value="Carb_Metab_Trans_Reg"/>
</dbReference>
<dbReference type="Pfam" id="PF04082">
    <property type="entry name" value="Fungal_trans"/>
    <property type="match status" value="1"/>
</dbReference>